<name>A0A4R1HQV5_PSEEN</name>
<dbReference type="Proteomes" id="UP000295560">
    <property type="component" value="Unassembled WGS sequence"/>
</dbReference>
<reference evidence="1 2" key="1">
    <citation type="submission" date="2019-03" db="EMBL/GenBank/DDBJ databases">
        <title>Sequencing the genomes of 1000 actinobacteria strains.</title>
        <authorList>
            <person name="Klenk H.-P."/>
        </authorList>
    </citation>
    <scope>NUCLEOTIDE SEQUENCE [LARGE SCALE GENOMIC DNA]</scope>
    <source>
        <strain evidence="1 2">DSM 44969</strain>
    </source>
</reference>
<sequence length="140" mass="15084">MPARDPRTRRYPCAWCAEDGMWPDLCSEALGRLDDRCAAMIEIQCGLGDHRRCLPSACASAARWHEPVRRAGVEAAHAAGAVWAVVSTLENRIAVVGTEDHLGRAKSLLRNGALKRAGSPTGPEGKGLVYVVRGSDGQFF</sequence>
<proteinExistence type="predicted"/>
<dbReference type="EMBL" id="SMFZ01000001">
    <property type="protein sequence ID" value="TCK24994.1"/>
    <property type="molecule type" value="Genomic_DNA"/>
</dbReference>
<accession>A0A4R1HQV5</accession>
<comment type="caution">
    <text evidence="1">The sequence shown here is derived from an EMBL/GenBank/DDBJ whole genome shotgun (WGS) entry which is preliminary data.</text>
</comment>
<organism evidence="1 2">
    <name type="scientific">Pseudonocardia endophytica</name>
    <dbReference type="NCBI Taxonomy" id="401976"/>
    <lineage>
        <taxon>Bacteria</taxon>
        <taxon>Bacillati</taxon>
        <taxon>Actinomycetota</taxon>
        <taxon>Actinomycetes</taxon>
        <taxon>Pseudonocardiales</taxon>
        <taxon>Pseudonocardiaceae</taxon>
        <taxon>Pseudonocardia</taxon>
    </lineage>
</organism>
<dbReference type="AlphaFoldDB" id="A0A4R1HQV5"/>
<evidence type="ECO:0000313" key="1">
    <source>
        <dbReference type="EMBL" id="TCK24994.1"/>
    </source>
</evidence>
<keyword evidence="2" id="KW-1185">Reference proteome</keyword>
<protein>
    <submittedName>
        <fullName evidence="1">Uncharacterized protein</fullName>
    </submittedName>
</protein>
<gene>
    <name evidence="1" type="ORF">EV378_0791</name>
</gene>
<evidence type="ECO:0000313" key="2">
    <source>
        <dbReference type="Proteomes" id="UP000295560"/>
    </source>
</evidence>